<accession>A0ABV8CHG0</accession>
<dbReference type="Proteomes" id="UP001595758">
    <property type="component" value="Unassembled WGS sequence"/>
</dbReference>
<dbReference type="Pfam" id="PF09820">
    <property type="entry name" value="AAA-ATPase_like"/>
    <property type="match status" value="1"/>
</dbReference>
<dbReference type="PANTHER" id="PTHR34825:SF1">
    <property type="entry name" value="AAA-ATPASE-LIKE DOMAIN-CONTAINING PROTEIN"/>
    <property type="match status" value="1"/>
</dbReference>
<comment type="caution">
    <text evidence="2">The sequence shown here is derived from an EMBL/GenBank/DDBJ whole genome shotgun (WGS) entry which is preliminary data.</text>
</comment>
<proteinExistence type="predicted"/>
<keyword evidence="3" id="KW-1185">Reference proteome</keyword>
<dbReference type="PANTHER" id="PTHR34825">
    <property type="entry name" value="CONSERVED PROTEIN, WITH A WEAK D-GALACTARATE DEHYDRATASE/ALTRONATE HYDROLASE DOMAIN"/>
    <property type="match status" value="1"/>
</dbReference>
<dbReference type="InterPro" id="IPR018631">
    <property type="entry name" value="AAA-ATPase-like_dom"/>
</dbReference>
<reference evidence="3" key="1">
    <citation type="journal article" date="2019" name="Int. J. Syst. Evol. Microbiol.">
        <title>The Global Catalogue of Microorganisms (GCM) 10K type strain sequencing project: providing services to taxonomists for standard genome sequencing and annotation.</title>
        <authorList>
            <consortium name="The Broad Institute Genomics Platform"/>
            <consortium name="The Broad Institute Genome Sequencing Center for Infectious Disease"/>
            <person name="Wu L."/>
            <person name="Ma J."/>
        </authorList>
    </citation>
    <scope>NUCLEOTIDE SEQUENCE [LARGE SCALE GENOMIC DNA]</scope>
    <source>
        <strain evidence="3">CCUG 59858</strain>
    </source>
</reference>
<organism evidence="2 3">
    <name type="scientific">Legionella dresdenensis</name>
    <dbReference type="NCBI Taxonomy" id="450200"/>
    <lineage>
        <taxon>Bacteria</taxon>
        <taxon>Pseudomonadati</taxon>
        <taxon>Pseudomonadota</taxon>
        <taxon>Gammaproteobacteria</taxon>
        <taxon>Legionellales</taxon>
        <taxon>Legionellaceae</taxon>
        <taxon>Legionella</taxon>
    </lineage>
</organism>
<gene>
    <name evidence="2" type="ORF">ACFORL_10845</name>
</gene>
<evidence type="ECO:0000313" key="3">
    <source>
        <dbReference type="Proteomes" id="UP001595758"/>
    </source>
</evidence>
<feature type="domain" description="AAA-ATPase-like" evidence="1">
    <location>
        <begin position="15"/>
        <end position="208"/>
    </location>
</feature>
<protein>
    <submittedName>
        <fullName evidence="2">AAA family ATPase</fullName>
    </submittedName>
</protein>
<dbReference type="EMBL" id="JBHSAB010000024">
    <property type="protein sequence ID" value="MFC3909566.1"/>
    <property type="molecule type" value="Genomic_DNA"/>
</dbReference>
<sequence length="505" mass="57334">MIVEHHDMDATTDNAFETLIEKGQTFVDKSRFLRWIDGAGINILMCGEGWGKSTNLSMLRSFLSNHEPHQSELFKDLAISRQGAYGKFQGKYPVLWLDFSKLGYGSTEKEIKDDLVASVRNLYQNFELEPPKDLASNRLPREVQRLSVTLRERFGLQPILIIDDYDKPTRIAHYGGFYQAINSIIEGLLTACLKNTAYVCQAFLIGQTRPGDKQVPTNFNNFSLYSIFDRKFQGIFGFSQEEVKTLFTAHNQTLAEEDWQQLSLWYGGYYVAGKEYYNPRSITCYLNQLKLGNAEFKPFLSSESPFFKTLSPAIVTQLGSLLKNNAATIRLRTDVFSNYYPGSEASEAVMLNRLLYSQILTPTQATSDFDSGDFIEVKLPNQEITYFIKNLLVMHYQWNESCLSKKEVMTFIGQYLTENPKASMDAIIELGALVHQNKFIEASAMVNTLKANQTNNCSTQDKDDSVTLSPIRILTNNSLGSPIHSNRNSALMIEQKEQSFLPSMQ</sequence>
<name>A0ABV8CHG0_9GAMM</name>
<evidence type="ECO:0000259" key="1">
    <source>
        <dbReference type="Pfam" id="PF09820"/>
    </source>
</evidence>
<evidence type="ECO:0000313" key="2">
    <source>
        <dbReference type="EMBL" id="MFC3909566.1"/>
    </source>
</evidence>
<dbReference type="RefSeq" id="WP_382343899.1">
    <property type="nucleotide sequence ID" value="NZ_JBHSAB010000024.1"/>
</dbReference>